<feature type="chain" id="PRO_5023094286" evidence="1">
    <location>
        <begin position="20"/>
        <end position="655"/>
    </location>
</feature>
<keyword evidence="2" id="KW-0378">Hydrolase</keyword>
<keyword evidence="3" id="KW-1185">Reference proteome</keyword>
<dbReference type="Proteomes" id="UP000305067">
    <property type="component" value="Unassembled WGS sequence"/>
</dbReference>
<sequence length="655" mass="72835">MLTLAAVLPFAIAFSPVAAVIDRRAIVTRYNPSRNASNALTSMQVGNGNFAFGADITGVQTFKPFGTLSSWAWENDSLPAGKTLEEIENYEGPIEQWLISNTSRLNLAHIGLVFFAEDGSVEDLTEGNLSEPHQSLDLWAGIITSTFTLANTPVKIETFVHDTASIVGINITSPLVSQRRLAVFLDFPWNDGSAKFAAPFVGRFNETEKHSKFLDAGKSMIVHRLVNATTYTRVRGDRGNITRDTPTAHRYTVLPANPTSASFMLSAHFAADKITLSDYLKSIQSIKKSAVQGWKEADELQRRIILSRYLERVNESGDTPPQQSGLVNNGQHGKFHMEMFFWHSAHWALWNNWDIFNRVSDIYNRFLPSALARAQVQQGWDSGARWPKMTDPSGRSAPGQINNLLLWQQPHPLIFAADENRSFPSVSTLQQWAPVVRETANFMASFAHFNTSTSVYDLGPPLHVVSEDTSPNAITNPAFELAYWRLGLKIAEQWIFELGEEAVYEGIGDEFWTGPTYTNDHPALVGLHGWLPPTPGLDLEHAKRTAVKVWDSWNRAECWGWDLPMLAMSAARNGMPFAAVDFLLDPLFQFDDVGMPIGGRRVATPYFPYSGGLLYAVAFMAVGWDGLAEGEREAPGFPSKESGWNFVFEGLNRAI</sequence>
<dbReference type="AlphaFoldDB" id="A0A5C3QZ18"/>
<dbReference type="GO" id="GO:0016798">
    <property type="term" value="F:hydrolase activity, acting on glycosyl bonds"/>
    <property type="evidence" value="ECO:0007669"/>
    <property type="project" value="UniProtKB-KW"/>
</dbReference>
<organism evidence="2 3">
    <name type="scientific">Pterulicium gracile</name>
    <dbReference type="NCBI Taxonomy" id="1884261"/>
    <lineage>
        <taxon>Eukaryota</taxon>
        <taxon>Fungi</taxon>
        <taxon>Dikarya</taxon>
        <taxon>Basidiomycota</taxon>
        <taxon>Agaricomycotina</taxon>
        <taxon>Agaricomycetes</taxon>
        <taxon>Agaricomycetidae</taxon>
        <taxon>Agaricales</taxon>
        <taxon>Pleurotineae</taxon>
        <taxon>Pterulaceae</taxon>
        <taxon>Pterulicium</taxon>
    </lineage>
</organism>
<dbReference type="SUPFAM" id="SSF48208">
    <property type="entry name" value="Six-hairpin glycosidases"/>
    <property type="match status" value="1"/>
</dbReference>
<gene>
    <name evidence="2" type="ORF">BDV98DRAFT_587703</name>
</gene>
<evidence type="ECO:0000313" key="3">
    <source>
        <dbReference type="Proteomes" id="UP000305067"/>
    </source>
</evidence>
<proteinExistence type="predicted"/>
<dbReference type="Gene3D" id="1.50.10.10">
    <property type="match status" value="1"/>
</dbReference>
<evidence type="ECO:0000256" key="1">
    <source>
        <dbReference type="SAM" id="SignalP"/>
    </source>
</evidence>
<dbReference type="EMBL" id="ML178814">
    <property type="protein sequence ID" value="TFL07192.1"/>
    <property type="molecule type" value="Genomic_DNA"/>
</dbReference>
<protein>
    <submittedName>
        <fullName evidence="2">Six-hairpin glycosidase-like protein</fullName>
    </submittedName>
</protein>
<dbReference type="InterPro" id="IPR012341">
    <property type="entry name" value="6hp_glycosidase-like_sf"/>
</dbReference>
<evidence type="ECO:0000313" key="2">
    <source>
        <dbReference type="EMBL" id="TFL07192.1"/>
    </source>
</evidence>
<feature type="signal peptide" evidence="1">
    <location>
        <begin position="1"/>
        <end position="19"/>
    </location>
</feature>
<keyword evidence="1" id="KW-0732">Signal</keyword>
<dbReference type="InterPro" id="IPR008928">
    <property type="entry name" value="6-hairpin_glycosidase_sf"/>
</dbReference>
<dbReference type="GO" id="GO:0005975">
    <property type="term" value="P:carbohydrate metabolic process"/>
    <property type="evidence" value="ECO:0007669"/>
    <property type="project" value="InterPro"/>
</dbReference>
<accession>A0A5C3QZ18</accession>
<keyword evidence="2" id="KW-0326">Glycosidase</keyword>
<dbReference type="STRING" id="1884261.A0A5C3QZ18"/>
<reference evidence="2 3" key="1">
    <citation type="journal article" date="2019" name="Nat. Ecol. Evol.">
        <title>Megaphylogeny resolves global patterns of mushroom evolution.</title>
        <authorList>
            <person name="Varga T."/>
            <person name="Krizsan K."/>
            <person name="Foldi C."/>
            <person name="Dima B."/>
            <person name="Sanchez-Garcia M."/>
            <person name="Sanchez-Ramirez S."/>
            <person name="Szollosi G.J."/>
            <person name="Szarkandi J.G."/>
            <person name="Papp V."/>
            <person name="Albert L."/>
            <person name="Andreopoulos W."/>
            <person name="Angelini C."/>
            <person name="Antonin V."/>
            <person name="Barry K.W."/>
            <person name="Bougher N.L."/>
            <person name="Buchanan P."/>
            <person name="Buyck B."/>
            <person name="Bense V."/>
            <person name="Catcheside P."/>
            <person name="Chovatia M."/>
            <person name="Cooper J."/>
            <person name="Damon W."/>
            <person name="Desjardin D."/>
            <person name="Finy P."/>
            <person name="Geml J."/>
            <person name="Haridas S."/>
            <person name="Hughes K."/>
            <person name="Justo A."/>
            <person name="Karasinski D."/>
            <person name="Kautmanova I."/>
            <person name="Kiss B."/>
            <person name="Kocsube S."/>
            <person name="Kotiranta H."/>
            <person name="LaButti K.M."/>
            <person name="Lechner B.E."/>
            <person name="Liimatainen K."/>
            <person name="Lipzen A."/>
            <person name="Lukacs Z."/>
            <person name="Mihaltcheva S."/>
            <person name="Morgado L.N."/>
            <person name="Niskanen T."/>
            <person name="Noordeloos M.E."/>
            <person name="Ohm R.A."/>
            <person name="Ortiz-Santana B."/>
            <person name="Ovrebo C."/>
            <person name="Racz N."/>
            <person name="Riley R."/>
            <person name="Savchenko A."/>
            <person name="Shiryaev A."/>
            <person name="Soop K."/>
            <person name="Spirin V."/>
            <person name="Szebenyi C."/>
            <person name="Tomsovsky M."/>
            <person name="Tulloss R.E."/>
            <person name="Uehling J."/>
            <person name="Grigoriev I.V."/>
            <person name="Vagvolgyi C."/>
            <person name="Papp T."/>
            <person name="Martin F.M."/>
            <person name="Miettinen O."/>
            <person name="Hibbett D.S."/>
            <person name="Nagy L.G."/>
        </authorList>
    </citation>
    <scope>NUCLEOTIDE SEQUENCE [LARGE SCALE GENOMIC DNA]</scope>
    <source>
        <strain evidence="2 3">CBS 309.79</strain>
    </source>
</reference>
<dbReference type="OrthoDB" id="3534988at2759"/>
<name>A0A5C3QZ18_9AGAR</name>